<dbReference type="PROSITE" id="PS51198">
    <property type="entry name" value="UVRD_HELICASE_ATP_BIND"/>
    <property type="match status" value="1"/>
</dbReference>
<evidence type="ECO:0000256" key="13">
    <source>
        <dbReference type="HAMAP-Rule" id="MF_01451"/>
    </source>
</evidence>
<dbReference type="InterPro" id="IPR027417">
    <property type="entry name" value="P-loop_NTPase"/>
</dbReference>
<comment type="caution">
    <text evidence="18">The sequence shown here is derived from an EMBL/GenBank/DDBJ whole genome shotgun (WGS) entry which is preliminary data.</text>
</comment>
<dbReference type="PROSITE" id="PS51217">
    <property type="entry name" value="UVRD_HELICASE_CTER"/>
    <property type="match status" value="1"/>
</dbReference>
<dbReference type="GO" id="GO:0008408">
    <property type="term" value="F:3'-5' exonuclease activity"/>
    <property type="evidence" value="ECO:0007669"/>
    <property type="project" value="UniProtKB-UniRule"/>
</dbReference>
<dbReference type="Gene3D" id="3.40.50.300">
    <property type="entry name" value="P-loop containing nucleotide triphosphate hydrolases"/>
    <property type="match status" value="4"/>
</dbReference>
<dbReference type="PANTHER" id="PTHR11070:SF48">
    <property type="entry name" value="ATP-DEPENDENT HELICASE_NUCLEASE SUBUNIT A"/>
    <property type="match status" value="1"/>
</dbReference>
<comment type="subunit">
    <text evidence="13">Heterodimer of AddA and AddB/RexB.</text>
</comment>
<keyword evidence="2 13" id="KW-0547">Nucleotide-binding</keyword>
<sequence length="1276" mass="148457">MSWTKAQQKVIDTRNKNLLVSAAAGSGKTAVLVERIITMISEGEHPLDIDHLLVVTFTNAAAAEMRDRIGKAIEAKLLLDPDNRHLQKQVSLLQSAQITTIHSFCLNVIRNYFHHIDLDPTFKIAEESEITLMKSDVISELLEQWYEEGSEEFHTFVESYSYSKSDAPIEDIILQLYHFSMSDPWPEKWIAQKRNLFEIDTLQDMNQSPWMKELLSYVRVVLEDLRNKNAEALMLCHEADGPSAYESALLSDRNMLDLLLGVDTYEAYSRLFSEISYERLSTKKEEGVIAWKKERVKELREQVKKGMKDLATQFFYQTPEEMHKDLQNVKKVMQVLFDLTLEFMSAFAKKKEEKNLIDFNDIEHFALKILVKEQQDQNQKLHIVPSQAAMELSEWFDEILIDEYQDSNMVQETILQSISKERMGKPNRFMVGDVKQSIYKFRLAMPEIFMEKFATYSDEDVTGDGQINHYQRIDLDRNFRSRKIVLDYVNHIFEQIMQKSIGGITYDEAAALKYGELFEETLEEKVDDWIKGRLAQETELLLVTEEEAKQQEDIQRTEEMDSDSEWNEEEEEEEAVYSKKELEARAIAKRIKELTDPRNGMMVFDHKAKAHRPASYRDIVILLRSMTGWSEVFVNTLMQEGIPAYADTGTGYFQTLEIMTILNMLRIIDNPRQDIPFVGVLYSPIVGLTTTELAIIRAADRNGTMYNAALSYVKEGSDVALLHKLTQFLDQLEEYRSMVNYKPIHELLQLVLEQTGYIYYISALPGGERRRANIDMLISQAVRFEKGSYSGLFHFIRYIEKLHKYEVDFGEATTAGEQDDTVRIMSIHKSKGLEFPIVIVAGMSKQFNTQDIRSKIVLHNEYGVGPDYIDSERRTKIATLPKKVIQKKVQIENLGEELRVLYVAMTRAKEKLIMTGYLKSMEEIKGKEFTFFELLAAKSYLDLVLPAMVNRMDTLQVDREEPFIIKGQDMLITVLPKSQLLKEEIARQLFIHRDREELMNINPEEVYEEEFRKEIRKRLEFTYPYQKEAGLKVKMTVSELKKLGQFMDEEQSVNLYQDHKLPMKEMTQDKSIHTEKTVPSNTETENEEFEATVPNFISQNTSVVTGTDRGTLYHKVLELIDLRRTNSWEDFNIELQRLVQAGKIQDKDIRQLKLDNIYRFTQSSVASRMRTAQKDGKLYKEKQFVFGIKAAEVIPSSDSEELILIQGIIDVFFEEEGELVLLDYKSDLVRNPEELISRYKVQLEYYKRALEQMLMKRVKEMIIYSLPFGSEIRIDS</sequence>
<name>A0A839JXC6_9FIRM</name>
<comment type="catalytic activity">
    <reaction evidence="11 13">
        <text>Couples ATP hydrolysis with the unwinding of duplex DNA by translocating in the 3'-5' direction.</text>
        <dbReference type="EC" id="5.6.2.4"/>
    </reaction>
</comment>
<evidence type="ECO:0000259" key="17">
    <source>
        <dbReference type="PROSITE" id="PS51217"/>
    </source>
</evidence>
<keyword evidence="4 13" id="KW-0378">Hydrolase</keyword>
<reference evidence="18 19" key="1">
    <citation type="submission" date="2020-07" db="EMBL/GenBank/DDBJ databases">
        <title>Characterization and genome sequencing of isolate MD1, a novel member within the family Lachnospiraceae.</title>
        <authorList>
            <person name="Rettenmaier R."/>
            <person name="Di Bello L."/>
            <person name="Zinser C."/>
            <person name="Scheitz K."/>
            <person name="Liebl W."/>
            <person name="Zverlov V."/>
        </authorList>
    </citation>
    <scope>NUCLEOTIDE SEQUENCE [LARGE SCALE GENOMIC DNA]</scope>
    <source>
        <strain evidence="18 19">MD1</strain>
    </source>
</reference>
<accession>A0A839JXC6</accession>
<keyword evidence="5 13" id="KW-0347">Helicase</keyword>
<dbReference type="EC" id="3.1.-.-" evidence="13"/>
<evidence type="ECO:0000256" key="7">
    <source>
        <dbReference type="ARBA" id="ARBA00022840"/>
    </source>
</evidence>
<keyword evidence="3 13" id="KW-0227">DNA damage</keyword>
<keyword evidence="6 13" id="KW-0269">Exonuclease</keyword>
<evidence type="ECO:0000259" key="16">
    <source>
        <dbReference type="PROSITE" id="PS51198"/>
    </source>
</evidence>
<dbReference type="Proteomes" id="UP000574276">
    <property type="component" value="Unassembled WGS sequence"/>
</dbReference>
<dbReference type="GO" id="GO:0033202">
    <property type="term" value="C:DNA helicase complex"/>
    <property type="evidence" value="ECO:0007669"/>
    <property type="project" value="TreeGrafter"/>
</dbReference>
<dbReference type="SUPFAM" id="SSF52980">
    <property type="entry name" value="Restriction endonuclease-like"/>
    <property type="match status" value="1"/>
</dbReference>
<feature type="binding site" evidence="14">
    <location>
        <begin position="22"/>
        <end position="29"/>
    </location>
    <ligand>
        <name>ATP</name>
        <dbReference type="ChEBI" id="CHEBI:30616"/>
    </ligand>
</feature>
<evidence type="ECO:0000256" key="1">
    <source>
        <dbReference type="ARBA" id="ARBA00022722"/>
    </source>
</evidence>
<dbReference type="RefSeq" id="WP_228351789.1">
    <property type="nucleotide sequence ID" value="NZ_JACEGA010000001.1"/>
</dbReference>
<dbReference type="Gene3D" id="3.90.320.10">
    <property type="match status" value="1"/>
</dbReference>
<dbReference type="InterPro" id="IPR000212">
    <property type="entry name" value="DNA_helicase_UvrD/REP"/>
</dbReference>
<dbReference type="EMBL" id="JACEGA010000001">
    <property type="protein sequence ID" value="MBB2182056.1"/>
    <property type="molecule type" value="Genomic_DNA"/>
</dbReference>
<evidence type="ECO:0000256" key="15">
    <source>
        <dbReference type="SAM" id="MobiDB-lite"/>
    </source>
</evidence>
<dbReference type="GO" id="GO:0005829">
    <property type="term" value="C:cytosol"/>
    <property type="evidence" value="ECO:0007669"/>
    <property type="project" value="TreeGrafter"/>
</dbReference>
<evidence type="ECO:0000256" key="11">
    <source>
        <dbReference type="ARBA" id="ARBA00034617"/>
    </source>
</evidence>
<comment type="function">
    <text evidence="13">The heterodimer acts as both an ATP-dependent DNA helicase and an ATP-dependent, dual-direction single-stranded exonuclease. Recognizes the chi site generating a DNA molecule suitable for the initiation of homologous recombination. The AddA nuclease domain is required for chi fragment generation; this subunit has the helicase and 3' -&gt; 5' nuclease activities.</text>
</comment>
<dbReference type="GO" id="GO:0000724">
    <property type="term" value="P:double-strand break repair via homologous recombination"/>
    <property type="evidence" value="ECO:0007669"/>
    <property type="project" value="UniProtKB-UniRule"/>
</dbReference>
<dbReference type="InterPro" id="IPR011335">
    <property type="entry name" value="Restrct_endonuc-II-like"/>
</dbReference>
<evidence type="ECO:0000256" key="5">
    <source>
        <dbReference type="ARBA" id="ARBA00022806"/>
    </source>
</evidence>
<feature type="domain" description="UvrD-like helicase ATP-binding" evidence="16">
    <location>
        <begin position="1"/>
        <end position="482"/>
    </location>
</feature>
<evidence type="ECO:0000256" key="10">
    <source>
        <dbReference type="ARBA" id="ARBA00023235"/>
    </source>
</evidence>
<keyword evidence="7 13" id="KW-0067">ATP-binding</keyword>
<evidence type="ECO:0000256" key="6">
    <source>
        <dbReference type="ARBA" id="ARBA00022839"/>
    </source>
</evidence>
<evidence type="ECO:0000256" key="14">
    <source>
        <dbReference type="PROSITE-ProRule" id="PRU00560"/>
    </source>
</evidence>
<gene>
    <name evidence="13 18" type="primary">addA</name>
    <name evidence="18" type="ORF">H0486_04110</name>
</gene>
<dbReference type="FunFam" id="3.40.50.300:FF:001236">
    <property type="entry name" value="ATP-dependent helicase/nuclease subunit A"/>
    <property type="match status" value="1"/>
</dbReference>
<dbReference type="HAMAP" id="MF_01451">
    <property type="entry name" value="AddA"/>
    <property type="match status" value="1"/>
</dbReference>
<dbReference type="GO" id="GO:0043138">
    <property type="term" value="F:3'-5' DNA helicase activity"/>
    <property type="evidence" value="ECO:0007669"/>
    <property type="project" value="UniProtKB-UniRule"/>
</dbReference>
<dbReference type="Pfam" id="PF00580">
    <property type="entry name" value="UvrD-helicase"/>
    <property type="match status" value="1"/>
</dbReference>
<dbReference type="SUPFAM" id="SSF52540">
    <property type="entry name" value="P-loop containing nucleoside triphosphate hydrolases"/>
    <property type="match status" value="1"/>
</dbReference>
<dbReference type="AlphaFoldDB" id="A0A839JXC6"/>
<evidence type="ECO:0000256" key="9">
    <source>
        <dbReference type="ARBA" id="ARBA00023204"/>
    </source>
</evidence>
<dbReference type="InterPro" id="IPR011604">
    <property type="entry name" value="PDDEXK-like_dom_sf"/>
</dbReference>
<comment type="catalytic activity">
    <reaction evidence="12 13">
        <text>ATP + H2O = ADP + phosphate + H(+)</text>
        <dbReference type="Rhea" id="RHEA:13065"/>
        <dbReference type="ChEBI" id="CHEBI:15377"/>
        <dbReference type="ChEBI" id="CHEBI:15378"/>
        <dbReference type="ChEBI" id="CHEBI:30616"/>
        <dbReference type="ChEBI" id="CHEBI:43474"/>
        <dbReference type="ChEBI" id="CHEBI:456216"/>
        <dbReference type="EC" id="5.6.2.4"/>
    </reaction>
</comment>
<dbReference type="Pfam" id="PF13361">
    <property type="entry name" value="UvrD_C"/>
    <property type="match status" value="1"/>
</dbReference>
<keyword evidence="9 13" id="KW-0234">DNA repair</keyword>
<evidence type="ECO:0000256" key="12">
    <source>
        <dbReference type="ARBA" id="ARBA00048988"/>
    </source>
</evidence>
<feature type="domain" description="UvrD-like helicase C-terminal" evidence="17">
    <location>
        <begin position="539"/>
        <end position="832"/>
    </location>
</feature>
<comment type="similarity">
    <text evidence="13">Belongs to the helicase family. AddA subfamily.</text>
</comment>
<dbReference type="NCBIfam" id="TIGR02785">
    <property type="entry name" value="addA_Gpos"/>
    <property type="match status" value="1"/>
</dbReference>
<keyword evidence="1 13" id="KW-0540">Nuclease</keyword>
<dbReference type="PANTHER" id="PTHR11070">
    <property type="entry name" value="UVRD / RECB / PCRA DNA HELICASE FAMILY MEMBER"/>
    <property type="match status" value="1"/>
</dbReference>
<dbReference type="InterPro" id="IPR014152">
    <property type="entry name" value="AddA"/>
</dbReference>
<feature type="compositionally biased region" description="Basic and acidic residues" evidence="15">
    <location>
        <begin position="547"/>
        <end position="559"/>
    </location>
</feature>
<dbReference type="Pfam" id="PF12705">
    <property type="entry name" value="PDDEXK_1"/>
    <property type="match status" value="1"/>
</dbReference>
<dbReference type="GO" id="GO:0005524">
    <property type="term" value="F:ATP binding"/>
    <property type="evidence" value="ECO:0007669"/>
    <property type="project" value="UniProtKB-UniRule"/>
</dbReference>
<comment type="cofactor">
    <cofactor evidence="13">
        <name>Mg(2+)</name>
        <dbReference type="ChEBI" id="CHEBI:18420"/>
    </cofactor>
</comment>
<dbReference type="InterPro" id="IPR014016">
    <property type="entry name" value="UvrD-like_ATP-bd"/>
</dbReference>
<evidence type="ECO:0000313" key="18">
    <source>
        <dbReference type="EMBL" id="MBB2182056.1"/>
    </source>
</evidence>
<keyword evidence="10 13" id="KW-0413">Isomerase</keyword>
<evidence type="ECO:0000256" key="4">
    <source>
        <dbReference type="ARBA" id="ARBA00022801"/>
    </source>
</evidence>
<feature type="region of interest" description="Disordered" evidence="15">
    <location>
        <begin position="547"/>
        <end position="577"/>
    </location>
</feature>
<proteinExistence type="inferred from homology"/>
<keyword evidence="8 13" id="KW-0238">DNA-binding</keyword>
<dbReference type="InterPro" id="IPR014017">
    <property type="entry name" value="DNA_helicase_UvrD-like_C"/>
</dbReference>
<evidence type="ECO:0000256" key="2">
    <source>
        <dbReference type="ARBA" id="ARBA00022741"/>
    </source>
</evidence>
<evidence type="ECO:0000313" key="19">
    <source>
        <dbReference type="Proteomes" id="UP000574276"/>
    </source>
</evidence>
<dbReference type="Gene3D" id="1.10.274.50">
    <property type="match status" value="1"/>
</dbReference>
<dbReference type="InterPro" id="IPR038726">
    <property type="entry name" value="PDDEXK_AddAB-type"/>
</dbReference>
<protein>
    <recommendedName>
        <fullName evidence="13">ATP-dependent helicase/nuclease subunit A</fullName>
        <ecNumber evidence="13">3.1.-.-</ecNumber>
        <ecNumber evidence="13">5.6.2.4</ecNumber>
    </recommendedName>
    <alternativeName>
        <fullName evidence="13">ATP-dependent helicase/nuclease AddA</fullName>
    </alternativeName>
    <alternativeName>
        <fullName evidence="13">DNA 3'-5' helicase AddA</fullName>
    </alternativeName>
</protein>
<evidence type="ECO:0000256" key="3">
    <source>
        <dbReference type="ARBA" id="ARBA00022763"/>
    </source>
</evidence>
<keyword evidence="19" id="KW-1185">Reference proteome</keyword>
<dbReference type="EC" id="5.6.2.4" evidence="13"/>
<feature type="compositionally biased region" description="Acidic residues" evidence="15">
    <location>
        <begin position="560"/>
        <end position="575"/>
    </location>
</feature>
<evidence type="ECO:0000256" key="8">
    <source>
        <dbReference type="ARBA" id="ARBA00023125"/>
    </source>
</evidence>
<organism evidence="18 19">
    <name type="scientific">Variimorphobacter saccharofermentans</name>
    <dbReference type="NCBI Taxonomy" id="2755051"/>
    <lineage>
        <taxon>Bacteria</taxon>
        <taxon>Bacillati</taxon>
        <taxon>Bacillota</taxon>
        <taxon>Clostridia</taxon>
        <taxon>Lachnospirales</taxon>
        <taxon>Lachnospiraceae</taxon>
        <taxon>Variimorphobacter</taxon>
    </lineage>
</organism>
<dbReference type="GO" id="GO:0003690">
    <property type="term" value="F:double-stranded DNA binding"/>
    <property type="evidence" value="ECO:0007669"/>
    <property type="project" value="UniProtKB-UniRule"/>
</dbReference>